<comment type="subcellular location">
    <subcellularLocation>
        <location evidence="1">Nucleus</location>
    </subcellularLocation>
</comment>
<dbReference type="PROSITE" id="PS50014">
    <property type="entry name" value="BROMODOMAIN_2"/>
    <property type="match status" value="2"/>
</dbReference>
<evidence type="ECO:0000256" key="6">
    <source>
        <dbReference type="ARBA" id="ARBA00023163"/>
    </source>
</evidence>
<evidence type="ECO:0000256" key="7">
    <source>
        <dbReference type="ARBA" id="ARBA00023242"/>
    </source>
</evidence>
<feature type="region of interest" description="Disordered" evidence="9">
    <location>
        <begin position="1"/>
        <end position="41"/>
    </location>
</feature>
<evidence type="ECO:0000259" key="10">
    <source>
        <dbReference type="PROSITE" id="PS50014"/>
    </source>
</evidence>
<evidence type="ECO:0000256" key="3">
    <source>
        <dbReference type="ARBA" id="ARBA00022853"/>
    </source>
</evidence>
<dbReference type="PANTHER" id="PTHR16062:SF21">
    <property type="entry name" value="CHROMATIN STRUCTURE-REMODELING COMPLEX SUBUNIT RSC1-RELATED"/>
    <property type="match status" value="1"/>
</dbReference>
<organism evidence="11 12">
    <name type="scientific">Diaporthe ampelina</name>
    <dbReference type="NCBI Taxonomy" id="1214573"/>
    <lineage>
        <taxon>Eukaryota</taxon>
        <taxon>Fungi</taxon>
        <taxon>Dikarya</taxon>
        <taxon>Ascomycota</taxon>
        <taxon>Pezizomycotina</taxon>
        <taxon>Sordariomycetes</taxon>
        <taxon>Sordariomycetidae</taxon>
        <taxon>Diaporthales</taxon>
        <taxon>Diaporthaceae</taxon>
        <taxon>Diaporthe</taxon>
    </lineage>
</organism>
<dbReference type="Gene3D" id="1.20.920.10">
    <property type="entry name" value="Bromodomain-like"/>
    <property type="match status" value="2"/>
</dbReference>
<dbReference type="AlphaFoldDB" id="A0A0G2FYK2"/>
<dbReference type="OrthoDB" id="6017at2759"/>
<evidence type="ECO:0000256" key="8">
    <source>
        <dbReference type="PROSITE-ProRule" id="PRU00035"/>
    </source>
</evidence>
<keyword evidence="7" id="KW-0539">Nucleus</keyword>
<feature type="region of interest" description="Disordered" evidence="9">
    <location>
        <begin position="186"/>
        <end position="275"/>
    </location>
</feature>
<dbReference type="STRING" id="1214573.A0A0G2FYK2"/>
<sequence length="707" mass="77026">MENKRKASAAGRGGGAEGGEPAAKRRKLPSDFPDLAKHESPESTTAYGLAFLEAIRKTADKHGRGVAGYFEKLLPREGNEDYYRRIHMPVSLRVIERRLYRHELADMTQLESWMKRMVNNAKEFYSRGSQTYEDAERVRKATSNYMVKTNPAYKKVPNYAATPAPAPPDWDVDAEIAAEDMPSDLAANDAGSRLSRPPQPQHPTGEEDAEGEDEEMPDADAEGEADDGEAAEGDADISRGSNTRIVLKRRGARSNETEGTPDARSASDNKGGAQFSEVPYKGLNFQQAQEKLVDELSTRQEEDDEWPYFEPFINLPPKSLKDYYQLIDEPMSLKKLWRAIKGMVGRAGATGISEFKSWAALEEKASLLWSNAFYYNEEGSEIFELAKELKDAFYEQLNEAKACVEEPPQPKIILRAPSAQTPQAQSGRPKRITIHVGGGREGSQGSPAPQASQPGPAQGPGEGAVNGVTTRPAPVNPVAANLAQVAGPGTPSAAMKREDSNRASPTIPPPMNNGYSSSAFRPVMLPPINGLGQSAPQHGPADGHVPGPQQQAAALYDFTFRCTGAGLSDAVLANLCLRTSPDNGAEKQFLFNVPPHPKLLQQSFTVNLAANQWKLQIVPRVSPVLEQQQRPYKLYVVVNGQTLARGVPTPRDAIQNGELMYDAQLHQGVNTIVLQMIAALPKGQKLPNGSDAVLEKVTVLANVVKQY</sequence>
<dbReference type="Pfam" id="PF22994">
    <property type="entry name" value="RSC4_Ig_like"/>
    <property type="match status" value="1"/>
</dbReference>
<dbReference type="InterPro" id="IPR001487">
    <property type="entry name" value="Bromodomain"/>
</dbReference>
<dbReference type="FunFam" id="1.20.920.10:FF:000083">
    <property type="entry name" value="WGS project CABT00000000 data, contig 2.8"/>
    <property type="match status" value="1"/>
</dbReference>
<feature type="domain" description="Bromo" evidence="10">
    <location>
        <begin position="300"/>
        <end position="383"/>
    </location>
</feature>
<feature type="compositionally biased region" description="Acidic residues" evidence="9">
    <location>
        <begin position="206"/>
        <end position="235"/>
    </location>
</feature>
<dbReference type="GO" id="GO:0016586">
    <property type="term" value="C:RSC-type complex"/>
    <property type="evidence" value="ECO:0007669"/>
    <property type="project" value="InterPro"/>
</dbReference>
<dbReference type="EMBL" id="LCUC01000033">
    <property type="protein sequence ID" value="KKY39161.1"/>
    <property type="molecule type" value="Genomic_DNA"/>
</dbReference>
<dbReference type="GO" id="GO:0003682">
    <property type="term" value="F:chromatin binding"/>
    <property type="evidence" value="ECO:0007669"/>
    <property type="project" value="TreeGrafter"/>
</dbReference>
<reference evidence="11 12" key="1">
    <citation type="submission" date="2015-05" db="EMBL/GenBank/DDBJ databases">
        <title>Distinctive expansion of gene families associated with plant cell wall degradation and secondary metabolism in the genomes of grapevine trunk pathogens.</title>
        <authorList>
            <person name="Lawrence D.P."/>
            <person name="Travadon R."/>
            <person name="Rolshausen P.E."/>
            <person name="Baumgartner K."/>
        </authorList>
    </citation>
    <scope>NUCLEOTIDE SEQUENCE [LARGE SCALE GENOMIC DNA]</scope>
    <source>
        <strain evidence="11">DA912</strain>
    </source>
</reference>
<dbReference type="InterPro" id="IPR036427">
    <property type="entry name" value="Bromodomain-like_sf"/>
</dbReference>
<keyword evidence="4" id="KW-0805">Transcription regulation</keyword>
<feature type="compositionally biased region" description="Low complexity" evidence="9">
    <location>
        <begin position="443"/>
        <end position="456"/>
    </location>
</feature>
<accession>A0A0G2FYK2</accession>
<proteinExistence type="predicted"/>
<dbReference type="SUPFAM" id="SSF47370">
    <property type="entry name" value="Bromodomain"/>
    <property type="match status" value="2"/>
</dbReference>
<dbReference type="SMART" id="SM00297">
    <property type="entry name" value="BROMO"/>
    <property type="match status" value="2"/>
</dbReference>
<dbReference type="CDD" id="cd04369">
    <property type="entry name" value="Bromodomain"/>
    <property type="match status" value="2"/>
</dbReference>
<keyword evidence="2" id="KW-0677">Repeat</keyword>
<reference evidence="11 12" key="2">
    <citation type="submission" date="2015-05" db="EMBL/GenBank/DDBJ databases">
        <authorList>
            <person name="Morales-Cruz A."/>
            <person name="Amrine K.C."/>
            <person name="Cantu D."/>
        </authorList>
    </citation>
    <scope>NUCLEOTIDE SEQUENCE [LARGE SCALE GENOMIC DNA]</scope>
    <source>
        <strain evidence="11">DA912</strain>
    </source>
</reference>
<feature type="domain" description="Bromo" evidence="10">
    <location>
        <begin position="62"/>
        <end position="132"/>
    </location>
</feature>
<evidence type="ECO:0000256" key="5">
    <source>
        <dbReference type="ARBA" id="ARBA00023117"/>
    </source>
</evidence>
<evidence type="ECO:0000256" key="2">
    <source>
        <dbReference type="ARBA" id="ARBA00022737"/>
    </source>
</evidence>
<keyword evidence="5 8" id="KW-0103">Bromodomain</keyword>
<evidence type="ECO:0000313" key="11">
    <source>
        <dbReference type="EMBL" id="KKY39161.1"/>
    </source>
</evidence>
<gene>
    <name evidence="11" type="ORF">UCDDA912_g00872</name>
</gene>
<feature type="compositionally biased region" description="Low complexity" evidence="9">
    <location>
        <begin position="472"/>
        <end position="486"/>
    </location>
</feature>
<dbReference type="InterPro" id="IPR054551">
    <property type="entry name" value="RSC4_Ig-like"/>
</dbReference>
<protein>
    <submittedName>
        <fullName evidence="11">Putative bromodomain containing protein</fullName>
    </submittedName>
</protein>
<dbReference type="GO" id="GO:0006338">
    <property type="term" value="P:chromatin remodeling"/>
    <property type="evidence" value="ECO:0007669"/>
    <property type="project" value="InterPro"/>
</dbReference>
<dbReference type="InterPro" id="IPR037382">
    <property type="entry name" value="Rsc/polybromo"/>
</dbReference>
<keyword evidence="3" id="KW-0156">Chromatin regulator</keyword>
<keyword evidence="12" id="KW-1185">Reference proteome</keyword>
<dbReference type="Proteomes" id="UP000034680">
    <property type="component" value="Unassembled WGS sequence"/>
</dbReference>
<comment type="caution">
    <text evidence="11">The sequence shown here is derived from an EMBL/GenBank/DDBJ whole genome shotgun (WGS) entry which is preliminary data.</text>
</comment>
<evidence type="ECO:0000313" key="12">
    <source>
        <dbReference type="Proteomes" id="UP000034680"/>
    </source>
</evidence>
<feature type="region of interest" description="Disordered" evidence="9">
    <location>
        <begin position="418"/>
        <end position="511"/>
    </location>
</feature>
<keyword evidence="6" id="KW-0804">Transcription</keyword>
<evidence type="ECO:0000256" key="9">
    <source>
        <dbReference type="SAM" id="MobiDB-lite"/>
    </source>
</evidence>
<dbReference type="Pfam" id="PF00439">
    <property type="entry name" value="Bromodomain"/>
    <property type="match status" value="2"/>
</dbReference>
<name>A0A0G2FYK2_9PEZI</name>
<evidence type="ECO:0000256" key="4">
    <source>
        <dbReference type="ARBA" id="ARBA00023015"/>
    </source>
</evidence>
<dbReference type="PANTHER" id="PTHR16062">
    <property type="entry name" value="SWI/SNF-RELATED"/>
    <property type="match status" value="1"/>
</dbReference>
<evidence type="ECO:0000256" key="1">
    <source>
        <dbReference type="ARBA" id="ARBA00004123"/>
    </source>
</evidence>
<dbReference type="GO" id="GO:0006368">
    <property type="term" value="P:transcription elongation by RNA polymerase II"/>
    <property type="evidence" value="ECO:0007669"/>
    <property type="project" value="TreeGrafter"/>
</dbReference>